<name>A0A6A6DVN3_9PEZI</name>
<feature type="compositionally biased region" description="Basic and acidic residues" evidence="2">
    <location>
        <begin position="1402"/>
        <end position="1419"/>
    </location>
</feature>
<dbReference type="InterPro" id="IPR011990">
    <property type="entry name" value="TPR-like_helical_dom_sf"/>
</dbReference>
<dbReference type="Pfam" id="PF13424">
    <property type="entry name" value="TPR_12"/>
    <property type="match status" value="1"/>
</dbReference>
<feature type="domain" description="Azaphilone pigments biosynthesis cluster protein L N-terminal" evidence="3">
    <location>
        <begin position="9"/>
        <end position="144"/>
    </location>
</feature>
<dbReference type="Gene3D" id="1.25.40.10">
    <property type="entry name" value="Tetratricopeptide repeat domain"/>
    <property type="match status" value="3"/>
</dbReference>
<evidence type="ECO:0000256" key="1">
    <source>
        <dbReference type="SAM" id="Coils"/>
    </source>
</evidence>
<organism evidence="4 5">
    <name type="scientific">Zopfia rhizophila CBS 207.26</name>
    <dbReference type="NCBI Taxonomy" id="1314779"/>
    <lineage>
        <taxon>Eukaryota</taxon>
        <taxon>Fungi</taxon>
        <taxon>Dikarya</taxon>
        <taxon>Ascomycota</taxon>
        <taxon>Pezizomycotina</taxon>
        <taxon>Dothideomycetes</taxon>
        <taxon>Dothideomycetes incertae sedis</taxon>
        <taxon>Zopfiaceae</taxon>
        <taxon>Zopfia</taxon>
    </lineage>
</organism>
<dbReference type="PANTHER" id="PTHR46082">
    <property type="entry name" value="ATP/GTP-BINDING PROTEIN-RELATED"/>
    <property type="match status" value="1"/>
</dbReference>
<keyword evidence="5" id="KW-1185">Reference proteome</keyword>
<evidence type="ECO:0000256" key="2">
    <source>
        <dbReference type="SAM" id="MobiDB-lite"/>
    </source>
</evidence>
<dbReference type="EMBL" id="ML994641">
    <property type="protein sequence ID" value="KAF2183731.1"/>
    <property type="molecule type" value="Genomic_DNA"/>
</dbReference>
<reference evidence="4" key="1">
    <citation type="journal article" date="2020" name="Stud. Mycol.">
        <title>101 Dothideomycetes genomes: a test case for predicting lifestyles and emergence of pathogens.</title>
        <authorList>
            <person name="Haridas S."/>
            <person name="Albert R."/>
            <person name="Binder M."/>
            <person name="Bloem J."/>
            <person name="Labutti K."/>
            <person name="Salamov A."/>
            <person name="Andreopoulos B."/>
            <person name="Baker S."/>
            <person name="Barry K."/>
            <person name="Bills G."/>
            <person name="Bluhm B."/>
            <person name="Cannon C."/>
            <person name="Castanera R."/>
            <person name="Culley D."/>
            <person name="Daum C."/>
            <person name="Ezra D."/>
            <person name="Gonzalez J."/>
            <person name="Henrissat B."/>
            <person name="Kuo A."/>
            <person name="Liang C."/>
            <person name="Lipzen A."/>
            <person name="Lutzoni F."/>
            <person name="Magnuson J."/>
            <person name="Mondo S."/>
            <person name="Nolan M."/>
            <person name="Ohm R."/>
            <person name="Pangilinan J."/>
            <person name="Park H.-J."/>
            <person name="Ramirez L."/>
            <person name="Alfaro M."/>
            <person name="Sun H."/>
            <person name="Tritt A."/>
            <person name="Yoshinaga Y."/>
            <person name="Zwiers L.-H."/>
            <person name="Turgeon B."/>
            <person name="Goodwin S."/>
            <person name="Spatafora J."/>
            <person name="Crous P."/>
            <person name="Grigoriev I."/>
        </authorList>
    </citation>
    <scope>NUCLEOTIDE SEQUENCE</scope>
    <source>
        <strain evidence="4">CBS 207.26</strain>
    </source>
</reference>
<gene>
    <name evidence="4" type="ORF">K469DRAFT_206914</name>
</gene>
<feature type="coiled-coil region" evidence="1">
    <location>
        <begin position="37"/>
        <end position="64"/>
    </location>
</feature>
<accession>A0A6A6DVN3</accession>
<dbReference type="InterPro" id="IPR031348">
    <property type="entry name" value="PigL_N"/>
</dbReference>
<feature type="region of interest" description="Disordered" evidence="2">
    <location>
        <begin position="307"/>
        <end position="358"/>
    </location>
</feature>
<dbReference type="InterPro" id="IPR053137">
    <property type="entry name" value="NLR-like"/>
</dbReference>
<evidence type="ECO:0000313" key="4">
    <source>
        <dbReference type="EMBL" id="KAF2183731.1"/>
    </source>
</evidence>
<dbReference type="SUPFAM" id="SSF48452">
    <property type="entry name" value="TPR-like"/>
    <property type="match status" value="1"/>
</dbReference>
<evidence type="ECO:0000313" key="5">
    <source>
        <dbReference type="Proteomes" id="UP000800200"/>
    </source>
</evidence>
<keyword evidence="1" id="KW-0175">Coiled coil</keyword>
<dbReference type="Pfam" id="PF17111">
    <property type="entry name" value="PigL_N"/>
    <property type="match status" value="1"/>
</dbReference>
<protein>
    <recommendedName>
        <fullName evidence="3">Azaphilone pigments biosynthesis cluster protein L N-terminal domain-containing protein</fullName>
    </recommendedName>
</protein>
<sequence length="1453" mass="162724">MSAELGLAIAGVAATGAALSKALFGIYHSIRNAPRDVREIATQLELLRSVLNELKRALRKSKNICSAEAQDTIRGLLAQCTGVFNGIEELTAPLRPSDDDPDAQPSFGKRLKWHFKKDDVKLLKGQLDSLKSTIHLMVSIIQLRLRLPPLSSGESSQERTSPELRSALCVASELVDGQRACVADLLLIERHIYAEYSTDEIRFARISAWLSGVVGLSEQGSVPSAPQSIASLRSNRTLSAAQRSITGAATSDVEMLLEKWTTVSNARSRGSRTNPDLEDEVVKAAEHEDIGENQESTTIDTAKAQEATNEIIPEDESLDDRSGSDSSRTETESPHSSDKGRYHAAMESVDSDSGFSRSATPTLESVLMRVDSPHSKERGEKQEANLTPILAFHGDDDNETVRDLRRASLKDRRVRIDLPPASSQSADNKSRVEDWMAHSTPSEDGASVISELWPSQTKTPYQHHTPFSQISILSSQATSEVSSISTIGDSSDPRKVHRLVKLGNNLIRLKKYTEAASLLKEAYNIKKAHGEIDDHQMLEIEFKIGVVFGELGKFPGAERVLNRLFTKQRLALGKEAKATQLTGHYLGRVLSRQQKWWEAWEVYRIVWEMRKDGLEDCSLDEAQKDLAMRTGQEYGQVMVMLGRFDDAAEVLSVIYSAAKQARGEEDARITLDAGINLGRALRALQKCGEAQNILLHIHQLCSQKLEEDNTLTVRCAHELAMVYCDQGEYEKAEPFAQLAWGAKSNPSADLDDVFTLESAKCLATVLYGLDKKEEACNMLRTAHRGLSRMFGEGDPRVLKITDKLTEILLAQKREREAERRLKTALVARRPITQENVDEDIMHISEKLGPLILKQDNKAEAAEVYESIYLGEKKFLGLDSVMTLQNGHQYGTLCFDLHELMTAETVLAEVWTHRKKVLGEKDLNSIESGFKLGQVYFKNNNHLAALNTHQSILQLRTDIFGRQSAEVIESSEVLGNILVSNNESFERGIRLLQDALESKKQIYGIKSTTVSSAMRLATLSACHGRFSDAARLCSWTFDATSQEGTANMALIAVGAGWTAAGFQYVQQHHRQGNEMVHRVVEHIIHWEGERDLKVQNILYGQAALLFVQRESHDCKAVLNRILDVRKRTLGSRHRRTLASAEILAIGTLMDSLLQRTKIHTEIDKVNNWLFARKKGWTMVMRFAMVASILCSYVDLDELAQALLSWLHRTQKRLFGRFDRDTLITLTIHHGLHLRRIYKRAKKTPTKNGSNIDPRVLAPKIWPALTRGISAALTKMTTGEQQSKFFTTWLPKLMVELTLFEGYRRERLTRMFMPQVQIPEFFFTPEFADRVRSQSRSRPTEDDVASKVWTVVSSELGDLMDEKEDLGDKEEDSVDFAEILDEQVADRLRSLGASLIDLTAVSDSHSESREEGHEERAESRMKGLQSKLVSEVISEADIDAAKEDLEAFERETNST</sequence>
<feature type="region of interest" description="Disordered" evidence="2">
    <location>
        <begin position="416"/>
        <end position="443"/>
    </location>
</feature>
<dbReference type="PANTHER" id="PTHR46082:SF6">
    <property type="entry name" value="AAA+ ATPASE DOMAIN-CONTAINING PROTEIN-RELATED"/>
    <property type="match status" value="1"/>
</dbReference>
<dbReference type="Proteomes" id="UP000800200">
    <property type="component" value="Unassembled WGS sequence"/>
</dbReference>
<evidence type="ECO:0000259" key="3">
    <source>
        <dbReference type="Pfam" id="PF17111"/>
    </source>
</evidence>
<feature type="region of interest" description="Disordered" evidence="2">
    <location>
        <begin position="1399"/>
        <end position="1423"/>
    </location>
</feature>
<proteinExistence type="predicted"/>
<dbReference type="OrthoDB" id="3902060at2759"/>
<feature type="compositionally biased region" description="Basic and acidic residues" evidence="2">
    <location>
        <begin position="319"/>
        <end position="341"/>
    </location>
</feature>